<accession>A0A7R9WRV2</accession>
<reference evidence="1" key="1">
    <citation type="submission" date="2021-01" db="EMBL/GenBank/DDBJ databases">
        <authorList>
            <person name="Corre E."/>
            <person name="Pelletier E."/>
            <person name="Niang G."/>
            <person name="Scheremetjew M."/>
            <person name="Finn R."/>
            <person name="Kale V."/>
            <person name="Holt S."/>
            <person name="Cochrane G."/>
            <person name="Meng A."/>
            <person name="Brown T."/>
            <person name="Cohen L."/>
        </authorList>
    </citation>
    <scope>NUCLEOTIDE SEQUENCE</scope>
    <source>
        <strain evidence="1">CCMP3328</strain>
    </source>
</reference>
<dbReference type="AlphaFoldDB" id="A0A7R9WRV2"/>
<dbReference type="EMBL" id="HBEF01006254">
    <property type="protein sequence ID" value="CAD8331771.1"/>
    <property type="molecule type" value="Transcribed_RNA"/>
</dbReference>
<proteinExistence type="predicted"/>
<sequence length="106" mass="12366">MLPSLRPHSLWRDDEHARFHANWIGSFLQQRTKDRFPCANPWNQLRLSHLRTSEPMSETAAPPRNVCTDTNQQWYQITSSEEVNESTRQLENGFVARSPMLCRAAL</sequence>
<name>A0A7R9WRV2_9STRA</name>
<protein>
    <submittedName>
        <fullName evidence="1">Uncharacterized protein</fullName>
    </submittedName>
</protein>
<organism evidence="1">
    <name type="scientific">Craspedostauros australis</name>
    <dbReference type="NCBI Taxonomy" id="1486917"/>
    <lineage>
        <taxon>Eukaryota</taxon>
        <taxon>Sar</taxon>
        <taxon>Stramenopiles</taxon>
        <taxon>Ochrophyta</taxon>
        <taxon>Bacillariophyta</taxon>
        <taxon>Bacillariophyceae</taxon>
        <taxon>Bacillariophycidae</taxon>
        <taxon>Naviculales</taxon>
        <taxon>Naviculaceae</taxon>
        <taxon>Craspedostauros</taxon>
    </lineage>
</organism>
<evidence type="ECO:0000313" key="1">
    <source>
        <dbReference type="EMBL" id="CAD8331771.1"/>
    </source>
</evidence>
<gene>
    <name evidence="1" type="ORF">CAUS1442_LOCUS3870</name>
</gene>